<evidence type="ECO:0000313" key="2">
    <source>
        <dbReference type="Proteomes" id="UP000327157"/>
    </source>
</evidence>
<reference evidence="1 2" key="1">
    <citation type="submission" date="2019-09" db="EMBL/GenBank/DDBJ databases">
        <authorList>
            <person name="Ou C."/>
        </authorList>
    </citation>
    <scope>NUCLEOTIDE SEQUENCE [LARGE SCALE GENOMIC DNA]</scope>
    <source>
        <strain evidence="1">S2</strain>
        <tissue evidence="1">Leaf</tissue>
    </source>
</reference>
<protein>
    <submittedName>
        <fullName evidence="1">G-box-binding factor 4-like</fullName>
    </submittedName>
</protein>
<comment type="caution">
    <text evidence="1">The sequence shown here is derived from an EMBL/GenBank/DDBJ whole genome shotgun (WGS) entry which is preliminary data.</text>
</comment>
<dbReference type="OrthoDB" id="644067at2759"/>
<proteinExistence type="predicted"/>
<evidence type="ECO:0000313" key="1">
    <source>
        <dbReference type="EMBL" id="KAB2611494.1"/>
    </source>
</evidence>
<dbReference type="EMBL" id="SMOL01000487">
    <property type="protein sequence ID" value="KAB2611494.1"/>
    <property type="molecule type" value="Genomic_DNA"/>
</dbReference>
<organism evidence="1 2">
    <name type="scientific">Pyrus ussuriensis x Pyrus communis</name>
    <dbReference type="NCBI Taxonomy" id="2448454"/>
    <lineage>
        <taxon>Eukaryota</taxon>
        <taxon>Viridiplantae</taxon>
        <taxon>Streptophyta</taxon>
        <taxon>Embryophyta</taxon>
        <taxon>Tracheophyta</taxon>
        <taxon>Spermatophyta</taxon>
        <taxon>Magnoliopsida</taxon>
        <taxon>eudicotyledons</taxon>
        <taxon>Gunneridae</taxon>
        <taxon>Pentapetalae</taxon>
        <taxon>rosids</taxon>
        <taxon>fabids</taxon>
        <taxon>Rosales</taxon>
        <taxon>Rosaceae</taxon>
        <taxon>Amygdaloideae</taxon>
        <taxon>Maleae</taxon>
        <taxon>Pyrus</taxon>
    </lineage>
</organism>
<keyword evidence="2" id="KW-1185">Reference proteome</keyword>
<name>A0A5N5GL76_9ROSA</name>
<gene>
    <name evidence="1" type="ORF">D8674_019526</name>
</gene>
<dbReference type="AlphaFoldDB" id="A0A5N5GL76"/>
<sequence>MSHRGSSLCSLSTFIADDDDNHHKHPSITMDDILKNIYNSTITAATNDMDDNTTPYILGSNLPLLSF</sequence>
<reference evidence="2" key="2">
    <citation type="submission" date="2019-10" db="EMBL/GenBank/DDBJ databases">
        <title>A de novo genome assembly of a pear dwarfing rootstock.</title>
        <authorList>
            <person name="Wang F."/>
            <person name="Wang J."/>
            <person name="Li S."/>
            <person name="Zhang Y."/>
            <person name="Fang M."/>
            <person name="Ma L."/>
            <person name="Zhao Y."/>
            <person name="Jiang S."/>
        </authorList>
    </citation>
    <scope>NUCLEOTIDE SEQUENCE [LARGE SCALE GENOMIC DNA]</scope>
</reference>
<dbReference type="Proteomes" id="UP000327157">
    <property type="component" value="Chromosome 17"/>
</dbReference>
<reference evidence="1 2" key="3">
    <citation type="submission" date="2019-11" db="EMBL/GenBank/DDBJ databases">
        <title>A de novo genome assembly of a pear dwarfing rootstock.</title>
        <authorList>
            <person name="Wang F."/>
            <person name="Wang J."/>
            <person name="Li S."/>
            <person name="Zhang Y."/>
            <person name="Fang M."/>
            <person name="Ma L."/>
            <person name="Zhao Y."/>
            <person name="Jiang S."/>
        </authorList>
    </citation>
    <scope>NUCLEOTIDE SEQUENCE [LARGE SCALE GENOMIC DNA]</scope>
    <source>
        <strain evidence="1">S2</strain>
        <tissue evidence="1">Leaf</tissue>
    </source>
</reference>
<accession>A0A5N5GL76</accession>